<accession>A0AAE0MZL0</accession>
<evidence type="ECO:0000313" key="3">
    <source>
        <dbReference type="Proteomes" id="UP001287356"/>
    </source>
</evidence>
<protein>
    <recommendedName>
        <fullName evidence="4">C2H2-type domain-containing protein</fullName>
    </recommendedName>
</protein>
<dbReference type="EMBL" id="JAULSN010000009">
    <property type="protein sequence ID" value="KAK3364755.1"/>
    <property type="molecule type" value="Genomic_DNA"/>
</dbReference>
<name>A0AAE0MZL0_9PEZI</name>
<dbReference type="AlphaFoldDB" id="A0AAE0MZL0"/>
<proteinExistence type="predicted"/>
<evidence type="ECO:0000256" key="1">
    <source>
        <dbReference type="SAM" id="MobiDB-lite"/>
    </source>
</evidence>
<comment type="caution">
    <text evidence="2">The sequence shown here is derived from an EMBL/GenBank/DDBJ whole genome shotgun (WGS) entry which is preliminary data.</text>
</comment>
<reference evidence="2" key="2">
    <citation type="submission" date="2023-06" db="EMBL/GenBank/DDBJ databases">
        <authorList>
            <consortium name="Lawrence Berkeley National Laboratory"/>
            <person name="Haridas S."/>
            <person name="Hensen N."/>
            <person name="Bonometti L."/>
            <person name="Westerberg I."/>
            <person name="Brannstrom I.O."/>
            <person name="Guillou S."/>
            <person name="Cros-Aarteil S."/>
            <person name="Calhoun S."/>
            <person name="Kuo A."/>
            <person name="Mondo S."/>
            <person name="Pangilinan J."/>
            <person name="Riley R."/>
            <person name="Labutti K."/>
            <person name="Andreopoulos B."/>
            <person name="Lipzen A."/>
            <person name="Chen C."/>
            <person name="Yanf M."/>
            <person name="Daum C."/>
            <person name="Ng V."/>
            <person name="Clum A."/>
            <person name="Steindorff A."/>
            <person name="Ohm R."/>
            <person name="Martin F."/>
            <person name="Silar P."/>
            <person name="Natvig D."/>
            <person name="Lalanne C."/>
            <person name="Gautier V."/>
            <person name="Ament-Velasquez S.L."/>
            <person name="Kruys A."/>
            <person name="Hutchinson M.I."/>
            <person name="Powell A.J."/>
            <person name="Barry K."/>
            <person name="Miller A.N."/>
            <person name="Grigoriev I.V."/>
            <person name="Debuchy R."/>
            <person name="Gladieux P."/>
            <person name="Thoren M.H."/>
            <person name="Johannesson H."/>
        </authorList>
    </citation>
    <scope>NUCLEOTIDE SEQUENCE</scope>
    <source>
        <strain evidence="2">CBS 958.72</strain>
    </source>
</reference>
<feature type="compositionally biased region" description="Pro residues" evidence="1">
    <location>
        <begin position="135"/>
        <end position="144"/>
    </location>
</feature>
<feature type="region of interest" description="Disordered" evidence="1">
    <location>
        <begin position="114"/>
        <end position="151"/>
    </location>
</feature>
<keyword evidence="3" id="KW-1185">Reference proteome</keyword>
<organism evidence="2 3">
    <name type="scientific">Lasiosphaeria ovina</name>
    <dbReference type="NCBI Taxonomy" id="92902"/>
    <lineage>
        <taxon>Eukaryota</taxon>
        <taxon>Fungi</taxon>
        <taxon>Dikarya</taxon>
        <taxon>Ascomycota</taxon>
        <taxon>Pezizomycotina</taxon>
        <taxon>Sordariomycetes</taxon>
        <taxon>Sordariomycetidae</taxon>
        <taxon>Sordariales</taxon>
        <taxon>Lasiosphaeriaceae</taxon>
        <taxon>Lasiosphaeria</taxon>
    </lineage>
</organism>
<evidence type="ECO:0000313" key="2">
    <source>
        <dbReference type="EMBL" id="KAK3364755.1"/>
    </source>
</evidence>
<gene>
    <name evidence="2" type="ORF">B0T24DRAFT_670411</name>
</gene>
<sequence length="239" mass="27030">MAPSPYKNSKGYEWYSSHTQRPEGLPAYEYNEKQEIILSPGELFCRFGQPGMPGIRCPITSRFSRMSNLRRHIMKHTGTGVVVRTRGTAANSVLFNMEIATFYHNLMDNAVKSPTDGCVDNDDEDEDDDDEERPPATPREPTPPQLEEKGKAKATLLELPLTRRGLYVKSKMRANGGFRKTGRCDGCYAINRKNCPPLRRPKEGERNCEVWDKFEVNVPAELATIEEYLAKAEKAEAGR</sequence>
<evidence type="ECO:0008006" key="4">
    <source>
        <dbReference type="Google" id="ProtNLM"/>
    </source>
</evidence>
<dbReference type="Proteomes" id="UP001287356">
    <property type="component" value="Unassembled WGS sequence"/>
</dbReference>
<feature type="compositionally biased region" description="Acidic residues" evidence="1">
    <location>
        <begin position="119"/>
        <end position="132"/>
    </location>
</feature>
<reference evidence="2" key="1">
    <citation type="journal article" date="2023" name="Mol. Phylogenet. Evol.">
        <title>Genome-scale phylogeny and comparative genomics of the fungal order Sordariales.</title>
        <authorList>
            <person name="Hensen N."/>
            <person name="Bonometti L."/>
            <person name="Westerberg I."/>
            <person name="Brannstrom I.O."/>
            <person name="Guillou S."/>
            <person name="Cros-Aarteil S."/>
            <person name="Calhoun S."/>
            <person name="Haridas S."/>
            <person name="Kuo A."/>
            <person name="Mondo S."/>
            <person name="Pangilinan J."/>
            <person name="Riley R."/>
            <person name="LaButti K."/>
            <person name="Andreopoulos B."/>
            <person name="Lipzen A."/>
            <person name="Chen C."/>
            <person name="Yan M."/>
            <person name="Daum C."/>
            <person name="Ng V."/>
            <person name="Clum A."/>
            <person name="Steindorff A."/>
            <person name="Ohm R.A."/>
            <person name="Martin F."/>
            <person name="Silar P."/>
            <person name="Natvig D.O."/>
            <person name="Lalanne C."/>
            <person name="Gautier V."/>
            <person name="Ament-Velasquez S.L."/>
            <person name="Kruys A."/>
            <person name="Hutchinson M.I."/>
            <person name="Powell A.J."/>
            <person name="Barry K."/>
            <person name="Miller A.N."/>
            <person name="Grigoriev I.V."/>
            <person name="Debuchy R."/>
            <person name="Gladieux P."/>
            <person name="Hiltunen Thoren M."/>
            <person name="Johannesson H."/>
        </authorList>
    </citation>
    <scope>NUCLEOTIDE SEQUENCE</scope>
    <source>
        <strain evidence="2">CBS 958.72</strain>
    </source>
</reference>